<keyword evidence="5" id="KW-0804">Transcription</keyword>
<dbReference type="EMBL" id="JAECZB010000096">
    <property type="protein sequence ID" value="MBH8555545.1"/>
    <property type="molecule type" value="Genomic_DNA"/>
</dbReference>
<sequence>MSKKNTDKQINVDLALDEAKTLEKYCKETGKEEKEVIKELVRKLPD</sequence>
<organism evidence="7 8">
    <name type="scientific">Atlanticothrix silvestris CENA357</name>
    <dbReference type="NCBI Taxonomy" id="1725252"/>
    <lineage>
        <taxon>Bacteria</taxon>
        <taxon>Bacillati</taxon>
        <taxon>Cyanobacteriota</taxon>
        <taxon>Cyanophyceae</taxon>
        <taxon>Nostocales</taxon>
        <taxon>Nodulariaceae</taxon>
        <taxon>Atlanticothrix</taxon>
        <taxon>Atlanticothrix silvestris</taxon>
    </lineage>
</organism>
<dbReference type="Proteomes" id="UP000599391">
    <property type="component" value="Unassembled WGS sequence"/>
</dbReference>
<evidence type="ECO:0000256" key="4">
    <source>
        <dbReference type="ARBA" id="ARBA00023125"/>
    </source>
</evidence>
<dbReference type="InterPro" id="IPR019661">
    <property type="entry name" value="RepA2"/>
</dbReference>
<dbReference type="Pfam" id="PF10723">
    <property type="entry name" value="RepB-RCR_reg"/>
    <property type="match status" value="1"/>
</dbReference>
<evidence type="ECO:0000256" key="5">
    <source>
        <dbReference type="ARBA" id="ARBA00023163"/>
    </source>
</evidence>
<comment type="caution">
    <text evidence="7">The sequence shown here is derived from an EMBL/GenBank/DDBJ whole genome shotgun (WGS) entry which is preliminary data.</text>
</comment>
<evidence type="ECO:0000256" key="6">
    <source>
        <dbReference type="ARBA" id="ARBA00031853"/>
    </source>
</evidence>
<proteinExistence type="predicted"/>
<evidence type="ECO:0000313" key="8">
    <source>
        <dbReference type="Proteomes" id="UP000599391"/>
    </source>
</evidence>
<evidence type="ECO:0000256" key="2">
    <source>
        <dbReference type="ARBA" id="ARBA00022689"/>
    </source>
</evidence>
<keyword evidence="8" id="KW-1185">Reference proteome</keyword>
<gene>
    <name evidence="7" type="ORF">I8751_25015</name>
</gene>
<keyword evidence="3" id="KW-0805">Transcription regulation</keyword>
<dbReference type="AlphaFoldDB" id="A0A8J7L430"/>
<reference evidence="7 8" key="1">
    <citation type="journal article" date="2021" name="Int. J. Syst. Evol. Microbiol.">
        <title>Amazonocrinis nigriterrae gen. nov., sp. nov., Atlanticothrix silvestris gen. nov., sp. nov. and Dendronalium phyllosphericum gen. nov., sp. nov., nostocacean cyanobacteria from Brazilian environments.</title>
        <authorList>
            <person name="Alvarenga D.O."/>
            <person name="Andreote A.P.D."/>
            <person name="Branco L.H.Z."/>
            <person name="Delbaje E."/>
            <person name="Cruz R.B."/>
            <person name="Varani A.M."/>
            <person name="Fiore M.F."/>
        </authorList>
    </citation>
    <scope>NUCLEOTIDE SEQUENCE [LARGE SCALE GENOMIC DNA]</scope>
    <source>
        <strain evidence="7 8">CENA357</strain>
    </source>
</reference>
<dbReference type="GO" id="GO:0006276">
    <property type="term" value="P:plasmid maintenance"/>
    <property type="evidence" value="ECO:0007669"/>
    <property type="project" value="UniProtKB-KW"/>
</dbReference>
<keyword evidence="1" id="KW-0678">Repressor</keyword>
<keyword evidence="4" id="KW-0238">DNA-binding</keyword>
<dbReference type="GO" id="GO:0003677">
    <property type="term" value="F:DNA binding"/>
    <property type="evidence" value="ECO:0007669"/>
    <property type="project" value="UniProtKB-KW"/>
</dbReference>
<evidence type="ECO:0000256" key="3">
    <source>
        <dbReference type="ARBA" id="ARBA00023015"/>
    </source>
</evidence>
<dbReference type="RefSeq" id="WP_214441760.1">
    <property type="nucleotide sequence ID" value="NZ_JAECZB010000096.1"/>
</dbReference>
<name>A0A8J7L430_9CYAN</name>
<protein>
    <recommendedName>
        <fullName evidence="6">Protein CopB</fullName>
    </recommendedName>
</protein>
<evidence type="ECO:0000313" key="7">
    <source>
        <dbReference type="EMBL" id="MBH8555545.1"/>
    </source>
</evidence>
<accession>A0A8J7L430</accession>
<evidence type="ECO:0000256" key="1">
    <source>
        <dbReference type="ARBA" id="ARBA00022491"/>
    </source>
</evidence>
<keyword evidence="2" id="KW-0615">Plasmid copy control</keyword>